<accession>D3FY66</accession>
<evidence type="ECO:0000313" key="1">
    <source>
        <dbReference type="EMBL" id="ADC50825.1"/>
    </source>
</evidence>
<keyword evidence="2" id="KW-1185">Reference proteome</keyword>
<protein>
    <submittedName>
        <fullName evidence="1">Uncharacterized protein</fullName>
    </submittedName>
</protein>
<evidence type="ECO:0000313" key="2">
    <source>
        <dbReference type="Proteomes" id="UP000001544"/>
    </source>
</evidence>
<gene>
    <name evidence="1" type="ordered locus">BpOF4_13870</name>
</gene>
<dbReference type="KEGG" id="bpf:BpOF4_13870"/>
<proteinExistence type="predicted"/>
<dbReference type="HOGENOM" id="CLU_3340276_0_0_9"/>
<sequence length="37" mass="4339">MKKTGKAMIEKAKKQSVKPFEKTVPAYIHRTTPYRFV</sequence>
<organism evidence="1 2">
    <name type="scientific">Alkalihalophilus pseudofirmus (strain ATCC BAA-2126 / JCM 17055 / OF4)</name>
    <name type="common">Bacillus pseudofirmus</name>
    <dbReference type="NCBI Taxonomy" id="398511"/>
    <lineage>
        <taxon>Bacteria</taxon>
        <taxon>Bacillati</taxon>
        <taxon>Bacillota</taxon>
        <taxon>Bacilli</taxon>
        <taxon>Bacillales</taxon>
        <taxon>Bacillaceae</taxon>
        <taxon>Alkalihalophilus</taxon>
    </lineage>
</organism>
<dbReference type="Proteomes" id="UP000001544">
    <property type="component" value="Chromosome"/>
</dbReference>
<dbReference type="EMBL" id="CP001878">
    <property type="protein sequence ID" value="ADC50825.1"/>
    <property type="molecule type" value="Genomic_DNA"/>
</dbReference>
<reference evidence="1 2" key="1">
    <citation type="journal article" date="2011" name="Environ. Microbiol.">
        <title>Genome of alkaliphilic Bacillus pseudofirmus OF4 reveals adaptations that support the ability to grow in an external pH range from 7.5 to 11.4.</title>
        <authorList>
            <person name="Janto B."/>
            <person name="Ahmed A."/>
            <person name="Ito M."/>
            <person name="Liu J."/>
            <person name="Hicks D.B."/>
            <person name="Pagni S."/>
            <person name="Fackelmayer O.J."/>
            <person name="Smith T.A."/>
            <person name="Earl J."/>
            <person name="Elbourne L.D."/>
            <person name="Hassan K."/>
            <person name="Paulsen I.T."/>
            <person name="Kolsto A.B."/>
            <person name="Tourasse N.J."/>
            <person name="Ehrlich G.D."/>
            <person name="Boissy R."/>
            <person name="Ivey D.M."/>
            <person name="Li G."/>
            <person name="Xue Y."/>
            <person name="Ma Y."/>
            <person name="Hu F.Z."/>
            <person name="Krulwich T.A."/>
        </authorList>
    </citation>
    <scope>NUCLEOTIDE SEQUENCE [LARGE SCALE GENOMIC DNA]</scope>
    <source>
        <strain evidence="2">ATCC BAA-2126 / JCM 17055 / OF4</strain>
    </source>
</reference>
<dbReference type="AlphaFoldDB" id="D3FY66"/>
<name>D3FY66_ALKPO</name>